<dbReference type="Proteomes" id="UP001189624">
    <property type="component" value="Chromosome 2"/>
</dbReference>
<sequence>MIAENYGARRNALSKINKTLADTRTYKRRSMEIAALFFVALFLSCCMTNQAKLFRKGGKLNPQLVDNW</sequence>
<keyword evidence="3" id="KW-1185">Reference proteome</keyword>
<dbReference type="EMBL" id="OY731399">
    <property type="protein sequence ID" value="CAJ1929205.1"/>
    <property type="molecule type" value="Genomic_DNA"/>
</dbReference>
<dbReference type="AlphaFoldDB" id="A0AA86VCZ7"/>
<protein>
    <submittedName>
        <fullName evidence="2">Uncharacterized protein</fullName>
    </submittedName>
</protein>
<feature type="transmembrane region" description="Helical" evidence="1">
    <location>
        <begin position="33"/>
        <end position="51"/>
    </location>
</feature>
<name>A0AA86VCZ7_9FABA</name>
<organism evidence="2 3">
    <name type="scientific">Sphenostylis stenocarpa</name>
    <dbReference type="NCBI Taxonomy" id="92480"/>
    <lineage>
        <taxon>Eukaryota</taxon>
        <taxon>Viridiplantae</taxon>
        <taxon>Streptophyta</taxon>
        <taxon>Embryophyta</taxon>
        <taxon>Tracheophyta</taxon>
        <taxon>Spermatophyta</taxon>
        <taxon>Magnoliopsida</taxon>
        <taxon>eudicotyledons</taxon>
        <taxon>Gunneridae</taxon>
        <taxon>Pentapetalae</taxon>
        <taxon>rosids</taxon>
        <taxon>fabids</taxon>
        <taxon>Fabales</taxon>
        <taxon>Fabaceae</taxon>
        <taxon>Papilionoideae</taxon>
        <taxon>50 kb inversion clade</taxon>
        <taxon>NPAAA clade</taxon>
        <taxon>indigoferoid/millettioid clade</taxon>
        <taxon>Phaseoleae</taxon>
        <taxon>Sphenostylis</taxon>
    </lineage>
</organism>
<gene>
    <name evidence="2" type="ORF">AYBTSS11_LOCUS4404</name>
</gene>
<evidence type="ECO:0000256" key="1">
    <source>
        <dbReference type="SAM" id="Phobius"/>
    </source>
</evidence>
<dbReference type="Gramene" id="rna-AYBTSS11_LOCUS4404">
    <property type="protein sequence ID" value="CAJ1929205.1"/>
    <property type="gene ID" value="gene-AYBTSS11_LOCUS4404"/>
</dbReference>
<proteinExistence type="predicted"/>
<keyword evidence="1" id="KW-0812">Transmembrane</keyword>
<keyword evidence="1" id="KW-0472">Membrane</keyword>
<accession>A0AA86VCZ7</accession>
<evidence type="ECO:0000313" key="2">
    <source>
        <dbReference type="EMBL" id="CAJ1929205.1"/>
    </source>
</evidence>
<reference evidence="2" key="1">
    <citation type="submission" date="2023-10" db="EMBL/GenBank/DDBJ databases">
        <authorList>
            <person name="Domelevo Entfellner J.-B."/>
        </authorList>
    </citation>
    <scope>NUCLEOTIDE SEQUENCE</scope>
</reference>
<evidence type="ECO:0000313" key="3">
    <source>
        <dbReference type="Proteomes" id="UP001189624"/>
    </source>
</evidence>
<keyword evidence="1" id="KW-1133">Transmembrane helix</keyword>